<dbReference type="PROSITE" id="PS50052">
    <property type="entry name" value="GUANYLATE_KINASE_2"/>
    <property type="match status" value="1"/>
</dbReference>
<dbReference type="Proteomes" id="UP000260812">
    <property type="component" value="Unassembled WGS sequence"/>
</dbReference>
<keyword evidence="4 7" id="KW-0418">Kinase</keyword>
<comment type="function">
    <text evidence="1">Essential for recycling GMP and indirectly, cGMP.</text>
</comment>
<dbReference type="Gene3D" id="3.40.50.300">
    <property type="entry name" value="P-loop containing nucleotide triphosphate hydrolases"/>
    <property type="match status" value="1"/>
</dbReference>
<accession>A0A3E3HVD9</accession>
<dbReference type="Pfam" id="PF00625">
    <property type="entry name" value="Guanylate_kin"/>
    <property type="match status" value="1"/>
</dbReference>
<dbReference type="InterPro" id="IPR008144">
    <property type="entry name" value="Guanylate_kin-like_dom"/>
</dbReference>
<proteinExistence type="inferred from homology"/>
<protein>
    <submittedName>
        <fullName evidence="7">Guanylate kinase</fullName>
    </submittedName>
</protein>
<organism evidence="7 8">
    <name type="scientific">Eisenbergiella massiliensis</name>
    <dbReference type="NCBI Taxonomy" id="1720294"/>
    <lineage>
        <taxon>Bacteria</taxon>
        <taxon>Bacillati</taxon>
        <taxon>Bacillota</taxon>
        <taxon>Clostridia</taxon>
        <taxon>Lachnospirales</taxon>
        <taxon>Lachnospiraceae</taxon>
        <taxon>Eisenbergiella</taxon>
    </lineage>
</organism>
<dbReference type="GeneID" id="97990532"/>
<evidence type="ECO:0000259" key="6">
    <source>
        <dbReference type="PROSITE" id="PS50052"/>
    </source>
</evidence>
<evidence type="ECO:0000256" key="2">
    <source>
        <dbReference type="ARBA" id="ARBA00005790"/>
    </source>
</evidence>
<evidence type="ECO:0000313" key="8">
    <source>
        <dbReference type="Proteomes" id="UP000260812"/>
    </source>
</evidence>
<dbReference type="GO" id="GO:0005829">
    <property type="term" value="C:cytosol"/>
    <property type="evidence" value="ECO:0007669"/>
    <property type="project" value="TreeGrafter"/>
</dbReference>
<dbReference type="InterPro" id="IPR008145">
    <property type="entry name" value="GK/Ca_channel_bsu"/>
</dbReference>
<comment type="catalytic activity">
    <reaction evidence="5">
        <text>GMP + ATP = GDP + ADP</text>
        <dbReference type="Rhea" id="RHEA:20780"/>
        <dbReference type="ChEBI" id="CHEBI:30616"/>
        <dbReference type="ChEBI" id="CHEBI:58115"/>
        <dbReference type="ChEBI" id="CHEBI:58189"/>
        <dbReference type="ChEBI" id="CHEBI:456216"/>
        <dbReference type="EC" id="2.7.4.8"/>
    </reaction>
</comment>
<dbReference type="GO" id="GO:0004385">
    <property type="term" value="F:GMP kinase activity"/>
    <property type="evidence" value="ECO:0007669"/>
    <property type="project" value="UniProtKB-EC"/>
</dbReference>
<evidence type="ECO:0000313" key="7">
    <source>
        <dbReference type="EMBL" id="RGE55789.1"/>
    </source>
</evidence>
<gene>
    <name evidence="7" type="ORF">DXC51_27690</name>
</gene>
<dbReference type="InterPro" id="IPR020590">
    <property type="entry name" value="Guanylate_kinase_CS"/>
</dbReference>
<reference evidence="7 8" key="1">
    <citation type="submission" date="2018-08" db="EMBL/GenBank/DDBJ databases">
        <title>A genome reference for cultivated species of the human gut microbiota.</title>
        <authorList>
            <person name="Zou Y."/>
            <person name="Xue W."/>
            <person name="Luo G."/>
        </authorList>
    </citation>
    <scope>NUCLEOTIDE SEQUENCE [LARGE SCALE GENOMIC DNA]</scope>
    <source>
        <strain evidence="7 8">TF05-5AC</strain>
    </source>
</reference>
<dbReference type="SUPFAM" id="SSF52540">
    <property type="entry name" value="P-loop containing nucleoside triphosphate hydrolases"/>
    <property type="match status" value="1"/>
</dbReference>
<evidence type="ECO:0000256" key="4">
    <source>
        <dbReference type="ARBA" id="ARBA00022777"/>
    </source>
</evidence>
<feature type="domain" description="Guanylate kinase-like" evidence="6">
    <location>
        <begin position="2"/>
        <end position="192"/>
    </location>
</feature>
<evidence type="ECO:0000256" key="3">
    <source>
        <dbReference type="ARBA" id="ARBA00022679"/>
    </source>
</evidence>
<comment type="caution">
    <text evidence="7">The sequence shown here is derived from an EMBL/GenBank/DDBJ whole genome shotgun (WGS) entry which is preliminary data.</text>
</comment>
<evidence type="ECO:0000256" key="1">
    <source>
        <dbReference type="ARBA" id="ARBA00003531"/>
    </source>
</evidence>
<dbReference type="PANTHER" id="PTHR23117:SF13">
    <property type="entry name" value="GUANYLATE KINASE"/>
    <property type="match status" value="1"/>
</dbReference>
<dbReference type="AlphaFoldDB" id="A0A3E3HVD9"/>
<dbReference type="PROSITE" id="PS00856">
    <property type="entry name" value="GUANYLATE_KINASE_1"/>
    <property type="match status" value="1"/>
</dbReference>
<evidence type="ECO:0000256" key="5">
    <source>
        <dbReference type="ARBA" id="ARBA00048594"/>
    </source>
</evidence>
<dbReference type="RefSeq" id="WP_117545873.1">
    <property type="nucleotide sequence ID" value="NZ_JBKUNB010000028.1"/>
</dbReference>
<dbReference type="EMBL" id="QVLV01000037">
    <property type="protein sequence ID" value="RGE55789.1"/>
    <property type="molecule type" value="Genomic_DNA"/>
</dbReference>
<keyword evidence="8" id="KW-1185">Reference proteome</keyword>
<keyword evidence="3" id="KW-0808">Transferase</keyword>
<dbReference type="PANTHER" id="PTHR23117">
    <property type="entry name" value="GUANYLATE KINASE-RELATED"/>
    <property type="match status" value="1"/>
</dbReference>
<dbReference type="InterPro" id="IPR027417">
    <property type="entry name" value="P-loop_NTPase"/>
</dbReference>
<name>A0A3E3HVD9_9FIRM</name>
<dbReference type="SMART" id="SM00072">
    <property type="entry name" value="GuKc"/>
    <property type="match status" value="1"/>
</dbReference>
<sequence length="204" mass="24192">MGKIFYIAGKSSSGKDTIYRRLLDCTDLRLETLVPYTTRPIRDGEENGREYFFTDEAELERLRAEGKIIEERMYSTFYGPWYYFTVDDGQLDLEKQDYLLIGTLESYRAVKRFVGKEKIVPIYIEVEDGERLQRALDREKKQENPKYEEMCRRFLADSEDFSEERIAEAGIDRRFYNGELETCLKEVMDYIRQARRVQSGDGVR</sequence>
<comment type="similarity">
    <text evidence="2">Belongs to the guanylate kinase family.</text>
</comment>